<protein>
    <submittedName>
        <fullName evidence="2">Uncharacterized protein</fullName>
    </submittedName>
</protein>
<dbReference type="AlphaFoldDB" id="A0AAD7T0Z1"/>
<keyword evidence="3" id="KW-1185">Reference proteome</keyword>
<evidence type="ECO:0000256" key="1">
    <source>
        <dbReference type="SAM" id="MobiDB-lite"/>
    </source>
</evidence>
<dbReference type="Proteomes" id="UP001221898">
    <property type="component" value="Unassembled WGS sequence"/>
</dbReference>
<comment type="caution">
    <text evidence="2">The sequence shown here is derived from an EMBL/GenBank/DDBJ whole genome shotgun (WGS) entry which is preliminary data.</text>
</comment>
<organism evidence="2 3">
    <name type="scientific">Aldrovandia affinis</name>
    <dbReference type="NCBI Taxonomy" id="143900"/>
    <lineage>
        <taxon>Eukaryota</taxon>
        <taxon>Metazoa</taxon>
        <taxon>Chordata</taxon>
        <taxon>Craniata</taxon>
        <taxon>Vertebrata</taxon>
        <taxon>Euteleostomi</taxon>
        <taxon>Actinopterygii</taxon>
        <taxon>Neopterygii</taxon>
        <taxon>Teleostei</taxon>
        <taxon>Notacanthiformes</taxon>
        <taxon>Halosauridae</taxon>
        <taxon>Aldrovandia</taxon>
    </lineage>
</organism>
<gene>
    <name evidence="2" type="ORF">AAFF_G00173420</name>
</gene>
<proteinExistence type="predicted"/>
<sequence length="103" mass="10681">MVIAEVWGDGGPGTGEAGTLSVSVCGACPRLQLARSPPASELRRVSAGTRLWAALRSGERDCDPRVPEPLRSKCKPKTASAVGRPLGALPTHTALTKKTAHLA</sequence>
<name>A0AAD7T0Z1_9TELE</name>
<dbReference type="EMBL" id="JAINUG010000023">
    <property type="protein sequence ID" value="KAJ8411336.1"/>
    <property type="molecule type" value="Genomic_DNA"/>
</dbReference>
<evidence type="ECO:0000313" key="3">
    <source>
        <dbReference type="Proteomes" id="UP001221898"/>
    </source>
</evidence>
<feature type="region of interest" description="Disordered" evidence="1">
    <location>
        <begin position="60"/>
        <end position="103"/>
    </location>
</feature>
<reference evidence="2" key="1">
    <citation type="journal article" date="2023" name="Science">
        <title>Genome structures resolve the early diversification of teleost fishes.</title>
        <authorList>
            <person name="Parey E."/>
            <person name="Louis A."/>
            <person name="Montfort J."/>
            <person name="Bouchez O."/>
            <person name="Roques C."/>
            <person name="Iampietro C."/>
            <person name="Lluch J."/>
            <person name="Castinel A."/>
            <person name="Donnadieu C."/>
            <person name="Desvignes T."/>
            <person name="Floi Bucao C."/>
            <person name="Jouanno E."/>
            <person name="Wen M."/>
            <person name="Mejri S."/>
            <person name="Dirks R."/>
            <person name="Jansen H."/>
            <person name="Henkel C."/>
            <person name="Chen W.J."/>
            <person name="Zahm M."/>
            <person name="Cabau C."/>
            <person name="Klopp C."/>
            <person name="Thompson A.W."/>
            <person name="Robinson-Rechavi M."/>
            <person name="Braasch I."/>
            <person name="Lecointre G."/>
            <person name="Bobe J."/>
            <person name="Postlethwait J.H."/>
            <person name="Berthelot C."/>
            <person name="Roest Crollius H."/>
            <person name="Guiguen Y."/>
        </authorList>
    </citation>
    <scope>NUCLEOTIDE SEQUENCE</scope>
    <source>
        <strain evidence="2">NC1722</strain>
    </source>
</reference>
<evidence type="ECO:0000313" key="2">
    <source>
        <dbReference type="EMBL" id="KAJ8411336.1"/>
    </source>
</evidence>
<feature type="compositionally biased region" description="Basic and acidic residues" evidence="1">
    <location>
        <begin position="60"/>
        <end position="71"/>
    </location>
</feature>
<accession>A0AAD7T0Z1</accession>